<dbReference type="OrthoDB" id="2972047at2759"/>
<accession>A0A9P6CYV2</accession>
<proteinExistence type="predicted"/>
<comment type="caution">
    <text evidence="1">The sequence shown here is derived from an EMBL/GenBank/DDBJ whole genome shotgun (WGS) entry which is preliminary data.</text>
</comment>
<gene>
    <name evidence="1" type="ORF">BDN70DRAFT_870985</name>
</gene>
<evidence type="ECO:0000313" key="1">
    <source>
        <dbReference type="EMBL" id="KAF9485676.1"/>
    </source>
</evidence>
<name>A0A9P6CYV2_9AGAR</name>
<dbReference type="Proteomes" id="UP000807469">
    <property type="component" value="Unassembled WGS sequence"/>
</dbReference>
<organism evidence="1 2">
    <name type="scientific">Pholiota conissans</name>
    <dbReference type="NCBI Taxonomy" id="109636"/>
    <lineage>
        <taxon>Eukaryota</taxon>
        <taxon>Fungi</taxon>
        <taxon>Dikarya</taxon>
        <taxon>Basidiomycota</taxon>
        <taxon>Agaricomycotina</taxon>
        <taxon>Agaricomycetes</taxon>
        <taxon>Agaricomycetidae</taxon>
        <taxon>Agaricales</taxon>
        <taxon>Agaricineae</taxon>
        <taxon>Strophariaceae</taxon>
        <taxon>Pholiota</taxon>
    </lineage>
</organism>
<keyword evidence="2" id="KW-1185">Reference proteome</keyword>
<dbReference type="EMBL" id="MU155134">
    <property type="protein sequence ID" value="KAF9485676.1"/>
    <property type="molecule type" value="Genomic_DNA"/>
</dbReference>
<reference evidence="1" key="1">
    <citation type="submission" date="2020-11" db="EMBL/GenBank/DDBJ databases">
        <authorList>
            <consortium name="DOE Joint Genome Institute"/>
            <person name="Ahrendt S."/>
            <person name="Riley R."/>
            <person name="Andreopoulos W."/>
            <person name="Labutti K."/>
            <person name="Pangilinan J."/>
            <person name="Ruiz-Duenas F.J."/>
            <person name="Barrasa J.M."/>
            <person name="Sanchez-Garcia M."/>
            <person name="Camarero S."/>
            <person name="Miyauchi S."/>
            <person name="Serrano A."/>
            <person name="Linde D."/>
            <person name="Babiker R."/>
            <person name="Drula E."/>
            <person name="Ayuso-Fernandez I."/>
            <person name="Pacheco R."/>
            <person name="Padilla G."/>
            <person name="Ferreira P."/>
            <person name="Barriuso J."/>
            <person name="Kellner H."/>
            <person name="Castanera R."/>
            <person name="Alfaro M."/>
            <person name="Ramirez L."/>
            <person name="Pisabarro A.G."/>
            <person name="Kuo A."/>
            <person name="Tritt A."/>
            <person name="Lipzen A."/>
            <person name="He G."/>
            <person name="Yan M."/>
            <person name="Ng V."/>
            <person name="Cullen D."/>
            <person name="Martin F."/>
            <person name="Rosso M.-N."/>
            <person name="Henrissat B."/>
            <person name="Hibbett D."/>
            <person name="Martinez A.T."/>
            <person name="Grigoriev I.V."/>
        </authorList>
    </citation>
    <scope>NUCLEOTIDE SEQUENCE</scope>
    <source>
        <strain evidence="1">CIRM-BRFM 674</strain>
    </source>
</reference>
<sequence length="118" mass="12497">MAPPFENFNLFTPSNAYKGGFYITSDVVGFTVGTIHLTESNLFLPLVASPFADPPIPATTYAIERAGGGAFVIKAIDAEVLWTSIPAVDPTDPETGNAIIQMLPADGGSHQIFFLHSA</sequence>
<dbReference type="AlphaFoldDB" id="A0A9P6CYV2"/>
<evidence type="ECO:0000313" key="2">
    <source>
        <dbReference type="Proteomes" id="UP000807469"/>
    </source>
</evidence>
<protein>
    <submittedName>
        <fullName evidence="1">Uncharacterized protein</fullName>
    </submittedName>
</protein>